<gene>
    <name evidence="1" type="ORF">C9J27_05825</name>
</gene>
<protein>
    <submittedName>
        <fullName evidence="1">Uncharacterized protein</fullName>
    </submittedName>
</protein>
<evidence type="ECO:0000313" key="1">
    <source>
        <dbReference type="EMBL" id="PSV00656.1"/>
    </source>
</evidence>
<organism evidence="1 2">
    <name type="scientific">Photobacterium kishitanii</name>
    <dbReference type="NCBI Taxonomy" id="318456"/>
    <lineage>
        <taxon>Bacteria</taxon>
        <taxon>Pseudomonadati</taxon>
        <taxon>Pseudomonadota</taxon>
        <taxon>Gammaproteobacteria</taxon>
        <taxon>Vibrionales</taxon>
        <taxon>Vibrionaceae</taxon>
        <taxon>Photobacterium</taxon>
    </lineage>
</organism>
<dbReference type="Proteomes" id="UP000241426">
    <property type="component" value="Unassembled WGS sequence"/>
</dbReference>
<reference evidence="1 2" key="1">
    <citation type="submission" date="2018-01" db="EMBL/GenBank/DDBJ databases">
        <title>Whole genome sequencing of Histamine producing bacteria.</title>
        <authorList>
            <person name="Butler K."/>
        </authorList>
    </citation>
    <scope>NUCLEOTIDE SEQUENCE [LARGE SCALE GENOMIC DNA]</scope>
    <source>
        <strain evidence="1 2">FS-7.2</strain>
    </source>
</reference>
<sequence>MIEHSIKTNIINFVEVDGLSLVDAFERAHGFSDKDSELRYVQTESDLECINKVKRGMNFSVKNTVVVDGLAYLGFHASTIHRMFHGLKLEGAFLYDKNVRIRSLHKRKRIESRDVIASSFSEELSSLLELVGSNRFVEDIVTRLHQNLPWDENPLKRIALLRNKFKSAPNMLDWAIMDLSNDTLSASCRPERGARFFIGRLLGISGIHKAYWCDQVSFHDSENYKVTVGENLSVSLLIPSEARVCDVAADFGAIVTQIESESLDVFQRFGIDSWGGLIAVLDKLQGHKKKSFAKAKRTMSLGCHLKKHSEGRLRNTEGLFLLNKVCNPTFVDKACAERLMNLLGRANRFTKVRNQVGDIMPLKLRDKERFYVLKRIVLDTIARSGCSFDDVIMVTRYNPSILSNGDVKSRMIRSKALFSVFFTELVSRRSTSSVLRDFISKYEAEKDNPYIALGCDTSRFKDYFYSFCTSYAKANGYHSVPYLLVALAGSVKAMQDLFFEPNKCVISPKAFKWGDGNVSKLFSKNFHANYFDVIEFRMGDVVLHTPAILFNSTWLEYSNIRHDSSSTIYGDTPDCDELNSVGEFSDICLEIIELLG</sequence>
<dbReference type="RefSeq" id="WP_107289286.1">
    <property type="nucleotide sequence ID" value="NZ_PYNF01000003.1"/>
</dbReference>
<name>A0A2T3KLV8_9GAMM</name>
<dbReference type="EMBL" id="PYNF01000003">
    <property type="protein sequence ID" value="PSV00656.1"/>
    <property type="molecule type" value="Genomic_DNA"/>
</dbReference>
<evidence type="ECO:0000313" key="2">
    <source>
        <dbReference type="Proteomes" id="UP000241426"/>
    </source>
</evidence>
<proteinExistence type="predicted"/>
<dbReference type="AlphaFoldDB" id="A0A2T3KLV8"/>
<accession>A0A2T3KLV8</accession>
<comment type="caution">
    <text evidence="1">The sequence shown here is derived from an EMBL/GenBank/DDBJ whole genome shotgun (WGS) entry which is preliminary data.</text>
</comment>